<evidence type="ECO:0000313" key="4">
    <source>
        <dbReference type="Proteomes" id="UP000744769"/>
    </source>
</evidence>
<gene>
    <name evidence="3" type="ORF">G9U51_14800</name>
</gene>
<name>A0A967B2X6_9MICO</name>
<dbReference type="Proteomes" id="UP000744769">
    <property type="component" value="Unassembled WGS sequence"/>
</dbReference>
<keyword evidence="4" id="KW-1185">Reference proteome</keyword>
<feature type="chain" id="PRO_5038361247" evidence="1">
    <location>
        <begin position="25"/>
        <end position="99"/>
    </location>
</feature>
<evidence type="ECO:0000313" key="3">
    <source>
        <dbReference type="EMBL" id="NHN57037.1"/>
    </source>
</evidence>
<organism evidence="3 4">
    <name type="scientific">Metallococcus carri</name>
    <dbReference type="NCBI Taxonomy" id="1656884"/>
    <lineage>
        <taxon>Bacteria</taxon>
        <taxon>Bacillati</taxon>
        <taxon>Actinomycetota</taxon>
        <taxon>Actinomycetes</taxon>
        <taxon>Micrococcales</taxon>
        <taxon>Dermacoccaceae</taxon>
        <taxon>Metallococcus</taxon>
    </lineage>
</organism>
<dbReference type="RefSeq" id="WP_166197913.1">
    <property type="nucleotide sequence ID" value="NZ_JAAOIV010000012.1"/>
</dbReference>
<dbReference type="PROSITE" id="PS51257">
    <property type="entry name" value="PROKAR_LIPOPROTEIN"/>
    <property type="match status" value="1"/>
</dbReference>
<accession>A0A967B2X6</accession>
<keyword evidence="1" id="KW-0732">Signal</keyword>
<proteinExistence type="predicted"/>
<dbReference type="InterPro" id="IPR025637">
    <property type="entry name" value="DUF4333"/>
</dbReference>
<dbReference type="AlphaFoldDB" id="A0A967B2X6"/>
<dbReference type="Pfam" id="PF14230">
    <property type="entry name" value="DUF4333"/>
    <property type="match status" value="1"/>
</dbReference>
<comment type="caution">
    <text evidence="3">The sequence shown here is derived from an EMBL/GenBank/DDBJ whole genome shotgun (WGS) entry which is preliminary data.</text>
</comment>
<evidence type="ECO:0000256" key="1">
    <source>
        <dbReference type="SAM" id="SignalP"/>
    </source>
</evidence>
<feature type="domain" description="DUF4333" evidence="2">
    <location>
        <begin position="22"/>
        <end position="89"/>
    </location>
</feature>
<protein>
    <submittedName>
        <fullName evidence="3">DUF4333 domain-containing protein</fullName>
    </submittedName>
</protein>
<dbReference type="EMBL" id="JAAOIV010000012">
    <property type="protein sequence ID" value="NHN57037.1"/>
    <property type="molecule type" value="Genomic_DNA"/>
</dbReference>
<evidence type="ECO:0000259" key="2">
    <source>
        <dbReference type="Pfam" id="PF14230"/>
    </source>
</evidence>
<sequence length="99" mass="10065">MTVTLRRGAAAIASSALLIGGLAACGQNAVSKSSVQSTIKSKLAEKGVSASDVKCEKDLKAEKGATTDCTAKVSGSTQKFKVVVDSVNGKTVNYTIKKG</sequence>
<feature type="signal peptide" evidence="1">
    <location>
        <begin position="1"/>
        <end position="24"/>
    </location>
</feature>
<reference evidence="3" key="1">
    <citation type="submission" date="2020-03" db="EMBL/GenBank/DDBJ databases">
        <title>Draft sequencing of Calidifontibacter sp. DB0510.</title>
        <authorList>
            <person name="Kim D.-U."/>
        </authorList>
    </citation>
    <scope>NUCLEOTIDE SEQUENCE</scope>
    <source>
        <strain evidence="3">DB0510</strain>
    </source>
</reference>